<keyword evidence="3" id="KW-0813">Transport</keyword>
<dbReference type="Proteomes" id="UP001157126">
    <property type="component" value="Unassembled WGS sequence"/>
</dbReference>
<feature type="transmembrane region" description="Helical" evidence="9">
    <location>
        <begin position="189"/>
        <end position="213"/>
    </location>
</feature>
<keyword evidence="5 9" id="KW-0812">Transmembrane</keyword>
<evidence type="ECO:0000256" key="8">
    <source>
        <dbReference type="ARBA" id="ARBA00023136"/>
    </source>
</evidence>
<feature type="transmembrane region" description="Helical" evidence="9">
    <location>
        <begin position="120"/>
        <end position="139"/>
    </location>
</feature>
<evidence type="ECO:0000256" key="6">
    <source>
        <dbReference type="ARBA" id="ARBA00022970"/>
    </source>
</evidence>
<evidence type="ECO:0000313" key="11">
    <source>
        <dbReference type="Proteomes" id="UP001157126"/>
    </source>
</evidence>
<organism evidence="10 11">
    <name type="scientific">Mobilicoccus caccae</name>
    <dbReference type="NCBI Taxonomy" id="1859295"/>
    <lineage>
        <taxon>Bacteria</taxon>
        <taxon>Bacillati</taxon>
        <taxon>Actinomycetota</taxon>
        <taxon>Actinomycetes</taxon>
        <taxon>Micrococcales</taxon>
        <taxon>Dermatophilaceae</taxon>
        <taxon>Mobilicoccus</taxon>
    </lineage>
</organism>
<keyword evidence="7 9" id="KW-1133">Transmembrane helix</keyword>
<keyword evidence="11" id="KW-1185">Reference proteome</keyword>
<comment type="similarity">
    <text evidence="2">Belongs to the branched chain amino acid transporter family.</text>
</comment>
<name>A0ABQ6INM5_9MICO</name>
<dbReference type="EMBL" id="BSUO01000001">
    <property type="protein sequence ID" value="GMA38818.1"/>
    <property type="molecule type" value="Genomic_DNA"/>
</dbReference>
<feature type="transmembrane region" description="Helical" evidence="9">
    <location>
        <begin position="234"/>
        <end position="254"/>
    </location>
</feature>
<sequence>MDSRLRPSQTLLLGSLVFGLFFGAGNLIFPAQLGREAGQAVLAACAGFLITAVGLPVLGVVASAVSGSRSVHAMVDPVSRRYALFFTCALYLTIGPLFAIPRTATVSFEVGVRPLVGEGGPWLLLFSLAFFAVTAAVALRPGRLMDWIGRYLTPIFLVLLSALVVAALVRPMTTEPLAAPVDRYAGHALSAGLIDGYNTMDALASLAFAIVIVDAARRLGVNTPRRLAVELGKAGVVGGLGMAVVYAALAYIGATSVGAVPEADNGGVLLAATSRHYFGAAGQYLIAAIVLVACLKTSIGLIAACARMFSELGRLRSAAGDSPTDGSVAERSYVPWALGFVLVSFAIANAGLETIIGVSLPVLMFLYPLAIVTIVFGLGWSRARRHLVVVRCTLAFTALAAFFDLLAALPEGLATTPVVTALTGAAGRVLPGFEVGFGWVVPALVGFAVGVALDAAGRTRRTPARSGDESLAG</sequence>
<proteinExistence type="inferred from homology"/>
<evidence type="ECO:0000256" key="9">
    <source>
        <dbReference type="SAM" id="Phobius"/>
    </source>
</evidence>
<feature type="transmembrane region" description="Helical" evidence="9">
    <location>
        <begin position="151"/>
        <end position="169"/>
    </location>
</feature>
<feature type="transmembrane region" description="Helical" evidence="9">
    <location>
        <begin position="388"/>
        <end position="409"/>
    </location>
</feature>
<protein>
    <submittedName>
        <fullName evidence="10">Branched-chain amino acid transport system carrier protein</fullName>
    </submittedName>
</protein>
<dbReference type="Pfam" id="PF05525">
    <property type="entry name" value="Branch_AA_trans"/>
    <property type="match status" value="1"/>
</dbReference>
<feature type="transmembrane region" description="Helical" evidence="9">
    <location>
        <begin position="358"/>
        <end position="381"/>
    </location>
</feature>
<accession>A0ABQ6INM5</accession>
<keyword evidence="6" id="KW-0029">Amino-acid transport</keyword>
<evidence type="ECO:0000313" key="10">
    <source>
        <dbReference type="EMBL" id="GMA38818.1"/>
    </source>
</evidence>
<evidence type="ECO:0000256" key="4">
    <source>
        <dbReference type="ARBA" id="ARBA00022475"/>
    </source>
</evidence>
<evidence type="ECO:0000256" key="7">
    <source>
        <dbReference type="ARBA" id="ARBA00022989"/>
    </source>
</evidence>
<evidence type="ECO:0000256" key="3">
    <source>
        <dbReference type="ARBA" id="ARBA00022448"/>
    </source>
</evidence>
<evidence type="ECO:0000256" key="2">
    <source>
        <dbReference type="ARBA" id="ARBA00008540"/>
    </source>
</evidence>
<feature type="transmembrane region" description="Helical" evidence="9">
    <location>
        <begin position="40"/>
        <end position="61"/>
    </location>
</feature>
<feature type="transmembrane region" description="Helical" evidence="9">
    <location>
        <begin position="437"/>
        <end position="456"/>
    </location>
</feature>
<keyword evidence="4" id="KW-1003">Cell membrane</keyword>
<reference evidence="11" key="1">
    <citation type="journal article" date="2019" name="Int. J. Syst. Evol. Microbiol.">
        <title>The Global Catalogue of Microorganisms (GCM) 10K type strain sequencing project: providing services to taxonomists for standard genome sequencing and annotation.</title>
        <authorList>
            <consortium name="The Broad Institute Genomics Platform"/>
            <consortium name="The Broad Institute Genome Sequencing Center for Infectious Disease"/>
            <person name="Wu L."/>
            <person name="Ma J."/>
        </authorList>
    </citation>
    <scope>NUCLEOTIDE SEQUENCE [LARGE SCALE GENOMIC DNA]</scope>
    <source>
        <strain evidence="11">NBRC 113072</strain>
    </source>
</reference>
<keyword evidence="8 9" id="KW-0472">Membrane</keyword>
<dbReference type="RefSeq" id="WP_284302852.1">
    <property type="nucleotide sequence ID" value="NZ_BSUO01000001.1"/>
</dbReference>
<feature type="transmembrane region" description="Helical" evidence="9">
    <location>
        <begin position="82"/>
        <end position="100"/>
    </location>
</feature>
<gene>
    <name evidence="10" type="primary">brnQ</name>
    <name evidence="10" type="ORF">GCM10025883_08630</name>
</gene>
<feature type="transmembrane region" description="Helical" evidence="9">
    <location>
        <begin position="333"/>
        <end position="352"/>
    </location>
</feature>
<evidence type="ECO:0000256" key="5">
    <source>
        <dbReference type="ARBA" id="ARBA00022692"/>
    </source>
</evidence>
<dbReference type="PANTHER" id="PTHR30588">
    <property type="entry name" value="BRANCHED-CHAIN AMINO ACID TRANSPORT SYSTEM 2 CARRIER PROTEIN"/>
    <property type="match status" value="1"/>
</dbReference>
<evidence type="ECO:0000256" key="1">
    <source>
        <dbReference type="ARBA" id="ARBA00004651"/>
    </source>
</evidence>
<comment type="subcellular location">
    <subcellularLocation>
        <location evidence="1">Cell membrane</location>
        <topology evidence="1">Multi-pass membrane protein</topology>
    </subcellularLocation>
</comment>
<feature type="transmembrane region" description="Helical" evidence="9">
    <location>
        <begin position="284"/>
        <end position="306"/>
    </location>
</feature>
<dbReference type="NCBIfam" id="TIGR00796">
    <property type="entry name" value="livcs"/>
    <property type="match status" value="1"/>
</dbReference>
<dbReference type="PANTHER" id="PTHR30588:SF0">
    <property type="entry name" value="BRANCHED-CHAIN AMINO ACID PERMEASE BRNQ"/>
    <property type="match status" value="1"/>
</dbReference>
<comment type="caution">
    <text evidence="10">The sequence shown here is derived from an EMBL/GenBank/DDBJ whole genome shotgun (WGS) entry which is preliminary data.</text>
</comment>
<dbReference type="InterPro" id="IPR004685">
    <property type="entry name" value="Brnchd-chn_aa_trnsp_Livcs"/>
</dbReference>